<keyword evidence="1" id="KW-1133">Transmembrane helix</keyword>
<name>A0A2W6Q9T2_9BACL</name>
<comment type="caution">
    <text evidence="2">The sequence shown here is derived from an EMBL/GenBank/DDBJ whole genome shotgun (WGS) entry which is preliminary data.</text>
</comment>
<gene>
    <name evidence="2" type="ORF">DN757_19430</name>
</gene>
<reference evidence="2 3" key="1">
    <citation type="submission" date="2018-06" db="EMBL/GenBank/DDBJ databases">
        <title>Isolation of heavy metals resistant Paenibacillus silvae NC2 from Gold-Copper mine in ZiJin, China.</title>
        <authorList>
            <person name="Xu J."/>
            <person name="Mazhar H.S."/>
            <person name="Rensing C."/>
        </authorList>
    </citation>
    <scope>NUCLEOTIDE SEQUENCE [LARGE SCALE GENOMIC DNA]</scope>
    <source>
        <strain evidence="2 3">NC2</strain>
    </source>
</reference>
<dbReference type="RefSeq" id="WP_111271848.1">
    <property type="nucleotide sequence ID" value="NZ_QKWW01000056.1"/>
</dbReference>
<keyword evidence="1" id="KW-0472">Membrane</keyword>
<dbReference type="EMBL" id="QKWW01000056">
    <property type="protein sequence ID" value="PZT54043.1"/>
    <property type="molecule type" value="Genomic_DNA"/>
</dbReference>
<keyword evidence="1" id="KW-0812">Transmembrane</keyword>
<dbReference type="AlphaFoldDB" id="A0A2W6Q9T2"/>
<dbReference type="Proteomes" id="UP000249204">
    <property type="component" value="Unassembled WGS sequence"/>
</dbReference>
<evidence type="ECO:0000256" key="1">
    <source>
        <dbReference type="SAM" id="Phobius"/>
    </source>
</evidence>
<proteinExistence type="predicted"/>
<evidence type="ECO:0000313" key="3">
    <source>
        <dbReference type="Proteomes" id="UP000249204"/>
    </source>
</evidence>
<protein>
    <submittedName>
        <fullName evidence="2">Uncharacterized protein</fullName>
    </submittedName>
</protein>
<sequence length="353" mass="40526">MRRSPNPSKTISVHQLEQMIRDTETPEHSMSQQIVEKLESKGESRPKPFFTRKVGVIAAASIAFCVSLTPVMAQTIERLSLLEYINPFATEMKVNPNDKADTLYVKGLDGNKQFLSGMIRFDDIEDQEFKSQLQRIWNKIFPQGEAIHDVLMYEYEKDNFHIEARNENRSIQFNEGNWYYAAQPIGENEVPDAAKDAADHIFNKVGDFKQSKRLVSRMVLRPDQNPVYKFVYNTDKGSILIDVQKNTNQITRVLAFPLSDQLNKVEDKNKYRDLVEKTKAIELGSIREEAVKQAKAWMNVDLAEYNASKLEYRFDTLTFTKAGSPDVTALFTSKGTIYSIEIELWQLSEKGTD</sequence>
<evidence type="ECO:0000313" key="2">
    <source>
        <dbReference type="EMBL" id="PZT54043.1"/>
    </source>
</evidence>
<accession>A0A2W6Q9T2</accession>
<organism evidence="2 3">
    <name type="scientific">Paenibacillus silvae</name>
    <dbReference type="NCBI Taxonomy" id="1325358"/>
    <lineage>
        <taxon>Bacteria</taxon>
        <taxon>Bacillati</taxon>
        <taxon>Bacillota</taxon>
        <taxon>Bacilli</taxon>
        <taxon>Bacillales</taxon>
        <taxon>Paenibacillaceae</taxon>
        <taxon>Paenibacillus</taxon>
    </lineage>
</organism>
<feature type="transmembrane region" description="Helical" evidence="1">
    <location>
        <begin position="54"/>
        <end position="73"/>
    </location>
</feature>